<sequence>MILDKEKILQRVEQALTTLRPHLEIDGGDIEVVELTDDMVLRFKWLGNCETCSMSTMTMKGGVEQTILSFVSEIKSVEAINGLFIA</sequence>
<dbReference type="PANTHER" id="PTHR11178">
    <property type="entry name" value="IRON-SULFUR CLUSTER SCAFFOLD PROTEIN NFU-RELATED"/>
    <property type="match status" value="1"/>
</dbReference>
<gene>
    <name evidence="3" type="ORF">HELGO_WM41172</name>
</gene>
<evidence type="ECO:0000256" key="1">
    <source>
        <dbReference type="ARBA" id="ARBA00006420"/>
    </source>
</evidence>
<dbReference type="EMBL" id="CACVAQ010000217">
    <property type="protein sequence ID" value="CAA6814390.1"/>
    <property type="molecule type" value="Genomic_DNA"/>
</dbReference>
<dbReference type="Pfam" id="PF01106">
    <property type="entry name" value="NifU"/>
    <property type="match status" value="1"/>
</dbReference>
<dbReference type="GO" id="GO:0016226">
    <property type="term" value="P:iron-sulfur cluster assembly"/>
    <property type="evidence" value="ECO:0007669"/>
    <property type="project" value="InterPro"/>
</dbReference>
<dbReference type="Gene3D" id="3.30.300.130">
    <property type="entry name" value="Fe-S cluster assembly (FSCA)"/>
    <property type="match status" value="1"/>
</dbReference>
<dbReference type="InterPro" id="IPR034904">
    <property type="entry name" value="FSCA_dom_sf"/>
</dbReference>
<evidence type="ECO:0000313" key="3">
    <source>
        <dbReference type="EMBL" id="CAA6814390.1"/>
    </source>
</evidence>
<dbReference type="AlphaFoldDB" id="A0A6S6SUY6"/>
<dbReference type="PANTHER" id="PTHR11178:SF25">
    <property type="entry name" value="NIFU-LIKE PROTEIN 3, CHLOROPLASTIC"/>
    <property type="match status" value="1"/>
</dbReference>
<name>A0A6S6SUY6_9BACT</name>
<protein>
    <submittedName>
        <fullName evidence="3">Nitrogen-fixing NifU domain protein</fullName>
    </submittedName>
</protein>
<feature type="domain" description="NIF system FeS cluster assembly NifU C-terminal" evidence="2">
    <location>
        <begin position="12"/>
        <end position="78"/>
    </location>
</feature>
<evidence type="ECO:0000259" key="2">
    <source>
        <dbReference type="Pfam" id="PF01106"/>
    </source>
</evidence>
<dbReference type="SUPFAM" id="SSF117916">
    <property type="entry name" value="Fe-S cluster assembly (FSCA) domain-like"/>
    <property type="match status" value="1"/>
</dbReference>
<dbReference type="InterPro" id="IPR001075">
    <property type="entry name" value="NIF_FeS_clus_asmbl_NifU_C"/>
</dbReference>
<reference evidence="3" key="1">
    <citation type="submission" date="2020-01" db="EMBL/GenBank/DDBJ databases">
        <authorList>
            <person name="Meier V. D."/>
            <person name="Meier V D."/>
        </authorList>
    </citation>
    <scope>NUCLEOTIDE SEQUENCE</scope>
    <source>
        <strain evidence="3">HLG_WM_MAG_10</strain>
    </source>
</reference>
<dbReference type="GO" id="GO:0051536">
    <property type="term" value="F:iron-sulfur cluster binding"/>
    <property type="evidence" value="ECO:0007669"/>
    <property type="project" value="InterPro"/>
</dbReference>
<accession>A0A6S6SUY6</accession>
<dbReference type="GO" id="GO:0005506">
    <property type="term" value="F:iron ion binding"/>
    <property type="evidence" value="ECO:0007669"/>
    <property type="project" value="InterPro"/>
</dbReference>
<proteinExistence type="inferred from homology"/>
<comment type="similarity">
    <text evidence="1">Belongs to the NifU family.</text>
</comment>
<organism evidence="3">
    <name type="scientific">uncultured Aureispira sp</name>
    <dbReference type="NCBI Taxonomy" id="1331704"/>
    <lineage>
        <taxon>Bacteria</taxon>
        <taxon>Pseudomonadati</taxon>
        <taxon>Bacteroidota</taxon>
        <taxon>Saprospiria</taxon>
        <taxon>Saprospirales</taxon>
        <taxon>Saprospiraceae</taxon>
        <taxon>Aureispira</taxon>
        <taxon>environmental samples</taxon>
    </lineage>
</organism>